<evidence type="ECO:0000256" key="1">
    <source>
        <dbReference type="SAM" id="SignalP"/>
    </source>
</evidence>
<dbReference type="RefSeq" id="WP_010535864.1">
    <property type="nucleotide sequence ID" value="NZ_CABMFH010000004.1"/>
</dbReference>
<accession>A0A174JSD6</accession>
<organism evidence="3 6">
    <name type="scientific">Bacteroides faecis</name>
    <dbReference type="NCBI Taxonomy" id="674529"/>
    <lineage>
        <taxon>Bacteria</taxon>
        <taxon>Pseudomonadati</taxon>
        <taxon>Bacteroidota</taxon>
        <taxon>Bacteroidia</taxon>
        <taxon>Bacteroidales</taxon>
        <taxon>Bacteroidaceae</taxon>
        <taxon>Bacteroides</taxon>
    </lineage>
</organism>
<evidence type="ECO:0000313" key="6">
    <source>
        <dbReference type="Proteomes" id="UP000095606"/>
    </source>
</evidence>
<keyword evidence="7" id="KW-1185">Reference proteome</keyword>
<dbReference type="InterPro" id="IPR011990">
    <property type="entry name" value="TPR-like_helical_dom_sf"/>
</dbReference>
<dbReference type="EMBL" id="CP103141">
    <property type="protein sequence ID" value="UVQ75663.1"/>
    <property type="molecule type" value="Genomic_DNA"/>
</dbReference>
<dbReference type="InterPro" id="IPR033985">
    <property type="entry name" value="SusD-like_N"/>
</dbReference>
<dbReference type="SUPFAM" id="SSF48452">
    <property type="entry name" value="TPR-like"/>
    <property type="match status" value="1"/>
</dbReference>
<protein>
    <submittedName>
        <fullName evidence="3 4">SusD family</fullName>
    </submittedName>
</protein>
<evidence type="ECO:0000313" key="3">
    <source>
        <dbReference type="EMBL" id="CUP01531.1"/>
    </source>
</evidence>
<evidence type="ECO:0000313" key="4">
    <source>
        <dbReference type="EMBL" id="MCS2791212.1"/>
    </source>
</evidence>
<feature type="chain" id="PRO_5044593251" evidence="1">
    <location>
        <begin position="26"/>
        <end position="523"/>
    </location>
</feature>
<gene>
    <name evidence="3" type="ORF">ERS852461_01659</name>
    <name evidence="4" type="ORF">NXW97_04170</name>
    <name evidence="5" type="ORF">NXY30_04460</name>
</gene>
<reference evidence="4" key="2">
    <citation type="submission" date="2022-08" db="EMBL/GenBank/DDBJ databases">
        <title>Genome Sequencing of Bacteroides fragilis Group Isolates with Nanopore Technology.</title>
        <authorList>
            <person name="Tisza M.J."/>
            <person name="Smith D."/>
            <person name="Dekker J.P."/>
        </authorList>
    </citation>
    <scope>NUCLEOTIDE SEQUENCE</scope>
    <source>
        <strain evidence="4">BFG-351</strain>
        <strain evidence="5">BFG-527</strain>
    </source>
</reference>
<dbReference type="Pfam" id="PF14322">
    <property type="entry name" value="SusD-like_3"/>
    <property type="match status" value="1"/>
</dbReference>
<evidence type="ECO:0000313" key="7">
    <source>
        <dbReference type="Proteomes" id="UP001060104"/>
    </source>
</evidence>
<keyword evidence="1" id="KW-0732">Signal</keyword>
<dbReference type="Gene3D" id="1.25.40.390">
    <property type="match status" value="2"/>
</dbReference>
<sequence length="523" mass="59073">MRKNIIHIGLILLLAPCYTACSSFLDELPDNRTELDTEQSIANILVSAYPQSTNCEIGELYSDNTDENSRAYGYWQKVEEDLYNWKDTYEEGQDTPQALWDACYAAIASSNHALQGIKNLGNPTSLNPQKGEALVCRAYAHFMLATTFCQAYNSNTAEQELGIPYMETLQTTVAPHYERGTLASVYRKIAADLEEGIPLINDDAYSIPKYHFNKKAAYAFAARFYLYYMQPDFSNCKKVVEYANLVLGANADEVLRDWKYLGTLSPNGDVQPNAYIDASEPANLLLLSTSSTLGGVIDAGYGLCMRYSHNAVTGLEDCYSTGLWGAYTRFRQQPFEPSRSPKISFRRITLMAKIAVSGGGFYPYAMVPAFTTDETLITRAEAYTYLKQYDKAAADITSWQKSFTTHTQTITPEMVDQFYGSMKYYNLNEGVITPKKTLSPDFTLEPGRQTNFIHCILHLRRITTLGEGLRWQDIRRYGITVQRRYFENEELMDITDTMDKNDLRRVVQIPANVIAAGIEANPR</sequence>
<dbReference type="Proteomes" id="UP001204548">
    <property type="component" value="Unassembled WGS sequence"/>
</dbReference>
<dbReference type="GeneID" id="69587904"/>
<proteinExistence type="predicted"/>
<feature type="domain" description="SusD-like N-terminal" evidence="2">
    <location>
        <begin position="24"/>
        <end position="226"/>
    </location>
</feature>
<dbReference type="EMBL" id="JANUTS010000001">
    <property type="protein sequence ID" value="MCS2791212.1"/>
    <property type="molecule type" value="Genomic_DNA"/>
</dbReference>
<evidence type="ECO:0000259" key="2">
    <source>
        <dbReference type="Pfam" id="PF14322"/>
    </source>
</evidence>
<evidence type="ECO:0000313" key="5">
    <source>
        <dbReference type="EMBL" id="UVQ75663.1"/>
    </source>
</evidence>
<dbReference type="Proteomes" id="UP001060104">
    <property type="component" value="Chromosome"/>
</dbReference>
<feature type="signal peptide" evidence="1">
    <location>
        <begin position="1"/>
        <end position="25"/>
    </location>
</feature>
<accession>A0A3E5GIP7</accession>
<reference evidence="3 6" key="1">
    <citation type="submission" date="2015-09" db="EMBL/GenBank/DDBJ databases">
        <authorList>
            <consortium name="Pathogen Informatics"/>
        </authorList>
    </citation>
    <scope>NUCLEOTIDE SEQUENCE [LARGE SCALE GENOMIC DNA]</scope>
    <source>
        <strain evidence="3 6">2789STDY5834846</strain>
    </source>
</reference>
<dbReference type="AlphaFoldDB" id="A0A3E5GIP7"/>
<dbReference type="EMBL" id="CZAE01000006">
    <property type="protein sequence ID" value="CUP01531.1"/>
    <property type="molecule type" value="Genomic_DNA"/>
</dbReference>
<name>A0A3E5GIP7_9BACE</name>
<dbReference type="Proteomes" id="UP000095606">
    <property type="component" value="Unassembled WGS sequence"/>
</dbReference>